<organism evidence="4 5">
    <name type="scientific">Owenia fusiformis</name>
    <name type="common">Polychaete worm</name>
    <dbReference type="NCBI Taxonomy" id="6347"/>
    <lineage>
        <taxon>Eukaryota</taxon>
        <taxon>Metazoa</taxon>
        <taxon>Spiralia</taxon>
        <taxon>Lophotrochozoa</taxon>
        <taxon>Annelida</taxon>
        <taxon>Polychaeta</taxon>
        <taxon>Sedentaria</taxon>
        <taxon>Canalipalpata</taxon>
        <taxon>Sabellida</taxon>
        <taxon>Oweniida</taxon>
        <taxon>Oweniidae</taxon>
        <taxon>Owenia</taxon>
    </lineage>
</organism>
<dbReference type="InterPro" id="IPR001212">
    <property type="entry name" value="Somatomedin_B_dom"/>
</dbReference>
<dbReference type="AlphaFoldDB" id="A0A8S4Q268"/>
<comment type="caution">
    <text evidence="4">The sequence shown here is derived from an EMBL/GenBank/DDBJ whole genome shotgun (WGS) entry which is preliminary data.</text>
</comment>
<dbReference type="PANTHER" id="PTHR45902:SF1">
    <property type="entry name" value="LATROPHILIN RECEPTOR-LIKE PROTEIN A"/>
    <property type="match status" value="1"/>
</dbReference>
<dbReference type="PANTHER" id="PTHR45902">
    <property type="entry name" value="LATROPHILIN RECEPTOR-LIKE PROTEIN A"/>
    <property type="match status" value="1"/>
</dbReference>
<dbReference type="EMBL" id="CAIIXF020000012">
    <property type="protein sequence ID" value="CAH1800787.1"/>
    <property type="molecule type" value="Genomic_DNA"/>
</dbReference>
<dbReference type="Pfam" id="PF01033">
    <property type="entry name" value="Somatomedin_B"/>
    <property type="match status" value="1"/>
</dbReference>
<dbReference type="SMART" id="SM00201">
    <property type="entry name" value="SO"/>
    <property type="match status" value="1"/>
</dbReference>
<feature type="signal peptide" evidence="2">
    <location>
        <begin position="1"/>
        <end position="22"/>
    </location>
</feature>
<dbReference type="Gene3D" id="4.10.410.20">
    <property type="match status" value="1"/>
</dbReference>
<protein>
    <recommendedName>
        <fullName evidence="3">SMB domain-containing protein</fullName>
    </recommendedName>
</protein>
<dbReference type="PROSITE" id="PS50958">
    <property type="entry name" value="SMB_2"/>
    <property type="match status" value="1"/>
</dbReference>
<keyword evidence="5" id="KW-1185">Reference proteome</keyword>
<keyword evidence="2" id="KW-0732">Signal</keyword>
<dbReference type="InterPro" id="IPR036024">
    <property type="entry name" value="Somatomedin_B-like_dom_sf"/>
</dbReference>
<evidence type="ECO:0000259" key="3">
    <source>
        <dbReference type="PROSITE" id="PS50958"/>
    </source>
</evidence>
<dbReference type="SUPFAM" id="SSF90188">
    <property type="entry name" value="Somatomedin B domain"/>
    <property type="match status" value="1"/>
</dbReference>
<dbReference type="InterPro" id="IPR053231">
    <property type="entry name" value="GPCR_LN-TM7"/>
</dbReference>
<accession>A0A8S4Q268</accession>
<gene>
    <name evidence="4" type="ORF">OFUS_LOCUS24630</name>
</gene>
<feature type="domain" description="SMB" evidence="3">
    <location>
        <begin position="101"/>
        <end position="149"/>
    </location>
</feature>
<keyword evidence="1" id="KW-1015">Disulfide bond</keyword>
<proteinExistence type="predicted"/>
<dbReference type="OrthoDB" id="6134459at2759"/>
<dbReference type="Proteomes" id="UP000749559">
    <property type="component" value="Unassembled WGS sequence"/>
</dbReference>
<dbReference type="PROSITE" id="PS00524">
    <property type="entry name" value="SMB_1"/>
    <property type="match status" value="1"/>
</dbReference>
<evidence type="ECO:0000313" key="4">
    <source>
        <dbReference type="EMBL" id="CAH1800787.1"/>
    </source>
</evidence>
<evidence type="ECO:0000313" key="5">
    <source>
        <dbReference type="Proteomes" id="UP000749559"/>
    </source>
</evidence>
<evidence type="ECO:0000256" key="1">
    <source>
        <dbReference type="ARBA" id="ARBA00023157"/>
    </source>
</evidence>
<name>A0A8S4Q268_OWEFU</name>
<reference evidence="4" key="1">
    <citation type="submission" date="2022-03" db="EMBL/GenBank/DDBJ databases">
        <authorList>
            <person name="Martin C."/>
        </authorList>
    </citation>
    <scope>NUCLEOTIDE SEQUENCE</scope>
</reference>
<sequence>MFRFVFKASLIFWMMFIPAVFRYQSYCHQIKDKIQRKIVSGRDIELNAEDTISSRNRLEERSISSLRDTTLEVYSHVLREKREIQEEVCSSAASDFKCSDTERSCRDRCGDRVTIENATQFYCHCDELCSHYGDCCRDYGHQCQNCNATERGIIETNQTLVDIGNDSCAPVFVHKTQRANYQCTRVQGVVRVYLKASCHADYKNFALEKKCLSEEEPYSKIPCYDAIKDEHYKNIYCAECNFVEAALSWRLRIKCTDANFLNDLNLRSLNIPRIMEFILDSTNIGHGCRIDYMEPLLENVQQLRPCISTQFECEYCEDTTLAALCHTYGLDPIDNVTVYHNLYCWKCSQKFGRPRFTPYAQLCRLVEFADIPPEPYDDLQTLSFQILMDVTGDTINVRTVADQQNTGIAEVELSCSDDVFQCRLKRCLGNLTRIGDECVVSVSERTGSSTVNPRNSQATVKTVRKSKGAASTMADISPLLMWLLIPTNILM</sequence>
<evidence type="ECO:0000256" key="2">
    <source>
        <dbReference type="SAM" id="SignalP"/>
    </source>
</evidence>
<feature type="chain" id="PRO_5035873671" description="SMB domain-containing protein" evidence="2">
    <location>
        <begin position="23"/>
        <end position="491"/>
    </location>
</feature>